<feature type="transmembrane region" description="Helical" evidence="6">
    <location>
        <begin position="314"/>
        <end position="335"/>
    </location>
</feature>
<comment type="caution">
    <text evidence="8">The sequence shown here is derived from an EMBL/GenBank/DDBJ whole genome shotgun (WGS) entry which is preliminary data.</text>
</comment>
<accession>A0A9W7DH16</accession>
<dbReference type="AlphaFoldDB" id="A0A9W7DH16"/>
<protein>
    <submittedName>
        <fullName evidence="8">Unnamed protein product</fullName>
    </submittedName>
</protein>
<evidence type="ECO:0000256" key="2">
    <source>
        <dbReference type="ARBA" id="ARBA00022448"/>
    </source>
</evidence>
<keyword evidence="2" id="KW-0813">Transport</keyword>
<evidence type="ECO:0000256" key="6">
    <source>
        <dbReference type="SAM" id="Phobius"/>
    </source>
</evidence>
<proteinExistence type="predicted"/>
<dbReference type="GO" id="GO:0140359">
    <property type="term" value="F:ABC-type transporter activity"/>
    <property type="evidence" value="ECO:0007669"/>
    <property type="project" value="InterPro"/>
</dbReference>
<name>A0A9W7DH16_AMBMO</name>
<reference evidence="8" key="1">
    <citation type="submission" date="2023-04" db="EMBL/GenBank/DDBJ databases">
        <title>Ambrosiozyma monospora NBRC 1965.</title>
        <authorList>
            <person name="Ichikawa N."/>
            <person name="Sato H."/>
            <person name="Tonouchi N."/>
        </authorList>
    </citation>
    <scope>NUCLEOTIDE SEQUENCE</scope>
    <source>
        <strain evidence="8">NBRC 1965</strain>
    </source>
</reference>
<dbReference type="InterPro" id="IPR013525">
    <property type="entry name" value="ABC2_TM"/>
</dbReference>
<feature type="transmembrane region" description="Helical" evidence="6">
    <location>
        <begin position="77"/>
        <end position="96"/>
    </location>
</feature>
<evidence type="ECO:0000259" key="7">
    <source>
        <dbReference type="Pfam" id="PF01061"/>
    </source>
</evidence>
<dbReference type="Proteomes" id="UP001165063">
    <property type="component" value="Unassembled WGS sequence"/>
</dbReference>
<keyword evidence="5 6" id="KW-0472">Membrane</keyword>
<dbReference type="PANTHER" id="PTHR19241">
    <property type="entry name" value="ATP-BINDING CASSETTE TRANSPORTER"/>
    <property type="match status" value="1"/>
</dbReference>
<evidence type="ECO:0000256" key="3">
    <source>
        <dbReference type="ARBA" id="ARBA00022692"/>
    </source>
</evidence>
<evidence type="ECO:0000313" key="9">
    <source>
        <dbReference type="Proteomes" id="UP001165063"/>
    </source>
</evidence>
<sequence>MERELVKIPKDESPDAHKEFASNLLLQYFVVTKRVFQQFWRTPSYIWSKIALAVLASLFNGFSFYNAGTSQQGLQNQMLSVFMYSIAALTWINQMLPNYLAQRDIYEVRERPSKTFSWVAFIAAQITAEIPCAILCGTLGFFCWYYPVGLYKNASYGKALHERGALSWLLIVCFYQYATSLGQACIAGIEQEENGANLASLLFTMSLNFCGVLYYPTGFWSFMYRVSPFTYWVSSMLSSGVGNAEVRCSAKEFVSFPPYGGQTCGEYMEKYISLAGGYLANPDATDSCSFCSMSSTNAYLKAVHIEYDHRWRDWGIFICFIAINYIITLAFYYIFRVPKHSNMVKDESALKSTKLTNVDESPEDK</sequence>
<feature type="transmembrane region" description="Helical" evidence="6">
    <location>
        <begin position="46"/>
        <end position="65"/>
    </location>
</feature>
<dbReference type="EMBL" id="BSXU01000291">
    <property type="protein sequence ID" value="GMG20143.1"/>
    <property type="molecule type" value="Genomic_DNA"/>
</dbReference>
<dbReference type="OrthoDB" id="245989at2759"/>
<evidence type="ECO:0000256" key="1">
    <source>
        <dbReference type="ARBA" id="ARBA00004141"/>
    </source>
</evidence>
<feature type="transmembrane region" description="Helical" evidence="6">
    <location>
        <begin position="116"/>
        <end position="147"/>
    </location>
</feature>
<dbReference type="GO" id="GO:0016020">
    <property type="term" value="C:membrane"/>
    <property type="evidence" value="ECO:0007669"/>
    <property type="project" value="UniProtKB-SubCell"/>
</dbReference>
<feature type="domain" description="ABC-2 type transporter transmembrane" evidence="7">
    <location>
        <begin position="27"/>
        <end position="238"/>
    </location>
</feature>
<dbReference type="Pfam" id="PF01061">
    <property type="entry name" value="ABC2_membrane"/>
    <property type="match status" value="1"/>
</dbReference>
<evidence type="ECO:0000256" key="5">
    <source>
        <dbReference type="ARBA" id="ARBA00023136"/>
    </source>
</evidence>
<gene>
    <name evidence="8" type="ORF">Amon01_000100600</name>
</gene>
<keyword evidence="3 6" id="KW-0812">Transmembrane</keyword>
<evidence type="ECO:0000313" key="8">
    <source>
        <dbReference type="EMBL" id="GMG20143.1"/>
    </source>
</evidence>
<organism evidence="8 9">
    <name type="scientific">Ambrosiozyma monospora</name>
    <name type="common">Yeast</name>
    <name type="synonym">Endomycopsis monosporus</name>
    <dbReference type="NCBI Taxonomy" id="43982"/>
    <lineage>
        <taxon>Eukaryota</taxon>
        <taxon>Fungi</taxon>
        <taxon>Dikarya</taxon>
        <taxon>Ascomycota</taxon>
        <taxon>Saccharomycotina</taxon>
        <taxon>Pichiomycetes</taxon>
        <taxon>Pichiales</taxon>
        <taxon>Pichiaceae</taxon>
        <taxon>Ambrosiozyma</taxon>
    </lineage>
</organism>
<evidence type="ECO:0000256" key="4">
    <source>
        <dbReference type="ARBA" id="ARBA00022989"/>
    </source>
</evidence>
<feature type="transmembrane region" description="Helical" evidence="6">
    <location>
        <begin position="196"/>
        <end position="215"/>
    </location>
</feature>
<comment type="subcellular location">
    <subcellularLocation>
        <location evidence="1">Membrane</location>
        <topology evidence="1">Multi-pass membrane protein</topology>
    </subcellularLocation>
</comment>
<feature type="transmembrane region" description="Helical" evidence="6">
    <location>
        <begin position="167"/>
        <end position="189"/>
    </location>
</feature>
<keyword evidence="9" id="KW-1185">Reference proteome</keyword>
<keyword evidence="4 6" id="KW-1133">Transmembrane helix</keyword>